<accession>A0ABT3YD85</accession>
<dbReference type="EMBL" id="JAOVZQ010000001">
    <property type="protein sequence ID" value="MCY0093860.1"/>
    <property type="molecule type" value="Genomic_DNA"/>
</dbReference>
<dbReference type="RefSeq" id="WP_267611804.1">
    <property type="nucleotide sequence ID" value="NZ_JAOVZQ010000001.1"/>
</dbReference>
<comment type="caution">
    <text evidence="1">The sequence shown here is derived from an EMBL/GenBank/DDBJ whole genome shotgun (WGS) entry which is preliminary data.</text>
</comment>
<gene>
    <name evidence="1" type="ORF">OEG82_07475</name>
</gene>
<reference evidence="1" key="1">
    <citation type="submission" date="2022-10" db="EMBL/GenBank/DDBJ databases">
        <title>Hoeflea sp. J2-29, isolated from marine algae.</title>
        <authorList>
            <person name="Kristyanto S."/>
            <person name="Kim J.M."/>
            <person name="Jeon C.O."/>
        </authorList>
    </citation>
    <scope>NUCLEOTIDE SEQUENCE</scope>
    <source>
        <strain evidence="1">J2-29</strain>
    </source>
</reference>
<sequence length="171" mass="18948">MVDFKAQLEKGFDAHEKASAAKKEINHILREIAKVIEEYTDGKVSIYVKRESLYTNTLSSLVKIGSIFSAPVNNKDAESQTSLDDKLVAYDKLNDRKHDAESLAYWSQSDAGYPCTLRFGGTKHNAFDRESLELVLGELLASSETGRIISSIKLKAEAFNDETKKPSDGNA</sequence>
<protein>
    <submittedName>
        <fullName evidence="1">Uncharacterized protein</fullName>
    </submittedName>
</protein>
<evidence type="ECO:0000313" key="1">
    <source>
        <dbReference type="EMBL" id="MCY0093860.1"/>
    </source>
</evidence>
<name>A0ABT3YD85_9HYPH</name>
<keyword evidence="2" id="KW-1185">Reference proteome</keyword>
<organism evidence="1 2">
    <name type="scientific">Hoeflea ulvae</name>
    <dbReference type="NCBI Taxonomy" id="2983764"/>
    <lineage>
        <taxon>Bacteria</taxon>
        <taxon>Pseudomonadati</taxon>
        <taxon>Pseudomonadota</taxon>
        <taxon>Alphaproteobacteria</taxon>
        <taxon>Hyphomicrobiales</taxon>
        <taxon>Rhizobiaceae</taxon>
        <taxon>Hoeflea</taxon>
    </lineage>
</organism>
<dbReference type="Proteomes" id="UP001081283">
    <property type="component" value="Unassembled WGS sequence"/>
</dbReference>
<proteinExistence type="predicted"/>
<evidence type="ECO:0000313" key="2">
    <source>
        <dbReference type="Proteomes" id="UP001081283"/>
    </source>
</evidence>